<evidence type="ECO:0000313" key="3">
    <source>
        <dbReference type="Proteomes" id="UP001219518"/>
    </source>
</evidence>
<accession>A0AAE1I546</accession>
<sequence length="127" mass="12885">MASNNPVGDGLLAVANTENPSSMIAASANGKGASTRRVAKAWTSVTHSSGPLASRVSQGMTGEDALTKYREAFSYSKNRLARTDRRELVRQLLDNQDRRAQLASAAGAGGGESSPRPGAPGGGGGGG</sequence>
<name>A0AAE1I546_9NEOP</name>
<protein>
    <submittedName>
        <fullName evidence="2">Methionine--tRNA ligase, cytoplasmic</fullName>
    </submittedName>
</protein>
<feature type="region of interest" description="Disordered" evidence="1">
    <location>
        <begin position="100"/>
        <end position="127"/>
    </location>
</feature>
<dbReference type="Proteomes" id="UP001219518">
    <property type="component" value="Unassembled WGS sequence"/>
</dbReference>
<dbReference type="AlphaFoldDB" id="A0AAE1I546"/>
<organism evidence="2 3">
    <name type="scientific">Frankliniella fusca</name>
    <dbReference type="NCBI Taxonomy" id="407009"/>
    <lineage>
        <taxon>Eukaryota</taxon>
        <taxon>Metazoa</taxon>
        <taxon>Ecdysozoa</taxon>
        <taxon>Arthropoda</taxon>
        <taxon>Hexapoda</taxon>
        <taxon>Insecta</taxon>
        <taxon>Pterygota</taxon>
        <taxon>Neoptera</taxon>
        <taxon>Paraneoptera</taxon>
        <taxon>Thysanoptera</taxon>
        <taxon>Terebrantia</taxon>
        <taxon>Thripoidea</taxon>
        <taxon>Thripidae</taxon>
        <taxon>Frankliniella</taxon>
    </lineage>
</organism>
<dbReference type="GO" id="GO:0016874">
    <property type="term" value="F:ligase activity"/>
    <property type="evidence" value="ECO:0007669"/>
    <property type="project" value="UniProtKB-KW"/>
</dbReference>
<comment type="caution">
    <text evidence="2">The sequence shown here is derived from an EMBL/GenBank/DDBJ whole genome shotgun (WGS) entry which is preliminary data.</text>
</comment>
<dbReference type="EMBL" id="JAHWGI010001434">
    <property type="protein sequence ID" value="KAK3932266.1"/>
    <property type="molecule type" value="Genomic_DNA"/>
</dbReference>
<gene>
    <name evidence="2" type="ORF">KUF71_011594</name>
</gene>
<feature type="non-terminal residue" evidence="2">
    <location>
        <position position="1"/>
    </location>
</feature>
<evidence type="ECO:0000256" key="1">
    <source>
        <dbReference type="SAM" id="MobiDB-lite"/>
    </source>
</evidence>
<evidence type="ECO:0000313" key="2">
    <source>
        <dbReference type="EMBL" id="KAK3932266.1"/>
    </source>
</evidence>
<proteinExistence type="predicted"/>
<reference evidence="2" key="2">
    <citation type="journal article" date="2023" name="BMC Genomics">
        <title>Pest status, molecular evolution, and epigenetic factors derived from the genome assembly of Frankliniella fusca, a thysanopteran phytovirus vector.</title>
        <authorList>
            <person name="Catto M.A."/>
            <person name="Labadie P.E."/>
            <person name="Jacobson A.L."/>
            <person name="Kennedy G.G."/>
            <person name="Srinivasan R."/>
            <person name="Hunt B.G."/>
        </authorList>
    </citation>
    <scope>NUCLEOTIDE SEQUENCE</scope>
    <source>
        <strain evidence="2">PL_HMW_Pooled</strain>
    </source>
</reference>
<reference evidence="2" key="1">
    <citation type="submission" date="2021-07" db="EMBL/GenBank/DDBJ databases">
        <authorList>
            <person name="Catto M.A."/>
            <person name="Jacobson A."/>
            <person name="Kennedy G."/>
            <person name="Labadie P."/>
            <person name="Hunt B.G."/>
            <person name="Srinivasan R."/>
        </authorList>
    </citation>
    <scope>NUCLEOTIDE SEQUENCE</scope>
    <source>
        <strain evidence="2">PL_HMW_Pooled</strain>
        <tissue evidence="2">Head</tissue>
    </source>
</reference>
<keyword evidence="3" id="KW-1185">Reference proteome</keyword>
<keyword evidence="2" id="KW-0436">Ligase</keyword>